<dbReference type="GO" id="GO:0000160">
    <property type="term" value="P:phosphorelay signal transduction system"/>
    <property type="evidence" value="ECO:0007669"/>
    <property type="project" value="InterPro"/>
</dbReference>
<dbReference type="AlphaFoldDB" id="X1NUK7"/>
<dbReference type="InterPro" id="IPR011006">
    <property type="entry name" value="CheY-like_superfamily"/>
</dbReference>
<dbReference type="PANTHER" id="PTHR44591">
    <property type="entry name" value="STRESS RESPONSE REGULATOR PROTEIN 1"/>
    <property type="match status" value="1"/>
</dbReference>
<organism evidence="3">
    <name type="scientific">marine sediment metagenome</name>
    <dbReference type="NCBI Taxonomy" id="412755"/>
    <lineage>
        <taxon>unclassified sequences</taxon>
        <taxon>metagenomes</taxon>
        <taxon>ecological metagenomes</taxon>
    </lineage>
</organism>
<dbReference type="SMART" id="SM00448">
    <property type="entry name" value="REC"/>
    <property type="match status" value="1"/>
</dbReference>
<evidence type="ECO:0000256" key="1">
    <source>
        <dbReference type="ARBA" id="ARBA00022553"/>
    </source>
</evidence>
<comment type="caution">
    <text evidence="3">The sequence shown here is derived from an EMBL/GenBank/DDBJ whole genome shotgun (WGS) entry which is preliminary data.</text>
</comment>
<name>X1NUK7_9ZZZZ</name>
<feature type="domain" description="Response regulatory" evidence="2">
    <location>
        <begin position="15"/>
        <end position="131"/>
    </location>
</feature>
<dbReference type="Pfam" id="PF00072">
    <property type="entry name" value="Response_reg"/>
    <property type="match status" value="1"/>
</dbReference>
<dbReference type="InterPro" id="IPR001789">
    <property type="entry name" value="Sig_transdc_resp-reg_receiver"/>
</dbReference>
<reference evidence="3" key="1">
    <citation type="journal article" date="2014" name="Front. Microbiol.">
        <title>High frequency of phylogenetically diverse reductive dehalogenase-homologous genes in deep subseafloor sedimentary metagenomes.</title>
        <authorList>
            <person name="Kawai M."/>
            <person name="Futagami T."/>
            <person name="Toyoda A."/>
            <person name="Takaki Y."/>
            <person name="Nishi S."/>
            <person name="Hori S."/>
            <person name="Arai W."/>
            <person name="Tsubouchi T."/>
            <person name="Morono Y."/>
            <person name="Uchiyama I."/>
            <person name="Ito T."/>
            <person name="Fujiyama A."/>
            <person name="Inagaki F."/>
            <person name="Takami H."/>
        </authorList>
    </citation>
    <scope>NUCLEOTIDE SEQUENCE</scope>
    <source>
        <strain evidence="3">Expedition CK06-06</strain>
    </source>
</reference>
<dbReference type="InterPro" id="IPR050595">
    <property type="entry name" value="Bact_response_regulator"/>
</dbReference>
<accession>X1NUK7</accession>
<dbReference type="SUPFAM" id="SSF52172">
    <property type="entry name" value="CheY-like"/>
    <property type="match status" value="1"/>
</dbReference>
<sequence length="144" mass="16151">MLELFKSKKKTAQAKILVVDDEPDLISAIQCRLGWCNCEVITACNGKDGLEKATNEKPDLILLDTNMPVMGGHEMLERLREQRELKNIPVIMVTVVCEPQDIAIASSYGIADYVTKPFDFTDLMEKIANILKNKKLRQLAKANS</sequence>
<evidence type="ECO:0000259" key="2">
    <source>
        <dbReference type="PROSITE" id="PS50110"/>
    </source>
</evidence>
<dbReference type="EMBL" id="BARV01037100">
    <property type="protein sequence ID" value="GAI47732.1"/>
    <property type="molecule type" value="Genomic_DNA"/>
</dbReference>
<gene>
    <name evidence="3" type="ORF">S06H3_57472</name>
</gene>
<dbReference type="PANTHER" id="PTHR44591:SF3">
    <property type="entry name" value="RESPONSE REGULATORY DOMAIN-CONTAINING PROTEIN"/>
    <property type="match status" value="1"/>
</dbReference>
<dbReference type="PROSITE" id="PS50110">
    <property type="entry name" value="RESPONSE_REGULATORY"/>
    <property type="match status" value="1"/>
</dbReference>
<keyword evidence="1" id="KW-0597">Phosphoprotein</keyword>
<dbReference type="Gene3D" id="3.40.50.2300">
    <property type="match status" value="1"/>
</dbReference>
<proteinExistence type="predicted"/>
<protein>
    <recommendedName>
        <fullName evidence="2">Response regulatory domain-containing protein</fullName>
    </recommendedName>
</protein>
<evidence type="ECO:0000313" key="3">
    <source>
        <dbReference type="EMBL" id="GAI47732.1"/>
    </source>
</evidence>